<dbReference type="PANTHER" id="PTHR13581:SF5">
    <property type="entry name" value="MRG_MORF4L-BINDING PROTEIN"/>
    <property type="match status" value="1"/>
</dbReference>
<dbReference type="AlphaFoldDB" id="A0A8J5FJU3"/>
<protein>
    <submittedName>
        <fullName evidence="7">Uncharacterized protein</fullName>
    </submittedName>
</protein>
<keyword evidence="5" id="KW-0804">Transcription</keyword>
<dbReference type="Proteomes" id="UP000734854">
    <property type="component" value="Unassembled WGS sequence"/>
</dbReference>
<evidence type="ECO:0000256" key="3">
    <source>
        <dbReference type="ARBA" id="ARBA00022853"/>
    </source>
</evidence>
<evidence type="ECO:0000256" key="1">
    <source>
        <dbReference type="ARBA" id="ARBA00004123"/>
    </source>
</evidence>
<evidence type="ECO:0000313" key="8">
    <source>
        <dbReference type="Proteomes" id="UP000734854"/>
    </source>
</evidence>
<gene>
    <name evidence="7" type="ORF">ZIOFF_050070</name>
</gene>
<comment type="similarity">
    <text evidence="2">Belongs to the EAF7 family.</text>
</comment>
<dbReference type="GO" id="GO:0035267">
    <property type="term" value="C:NuA4 histone acetyltransferase complex"/>
    <property type="evidence" value="ECO:0007669"/>
    <property type="project" value="TreeGrafter"/>
</dbReference>
<reference evidence="7 8" key="1">
    <citation type="submission" date="2020-08" db="EMBL/GenBank/DDBJ databases">
        <title>Plant Genome Project.</title>
        <authorList>
            <person name="Zhang R.-G."/>
        </authorList>
    </citation>
    <scope>NUCLEOTIDE SEQUENCE [LARGE SCALE GENOMIC DNA]</scope>
    <source>
        <tissue evidence="7">Rhizome</tissue>
    </source>
</reference>
<dbReference type="InterPro" id="IPR012423">
    <property type="entry name" value="Eaf7/MRGBP"/>
</dbReference>
<dbReference type="EMBL" id="JACMSC010000014">
    <property type="protein sequence ID" value="KAG6488819.1"/>
    <property type="molecule type" value="Genomic_DNA"/>
</dbReference>
<organism evidence="7 8">
    <name type="scientific">Zingiber officinale</name>
    <name type="common">Ginger</name>
    <name type="synonym">Amomum zingiber</name>
    <dbReference type="NCBI Taxonomy" id="94328"/>
    <lineage>
        <taxon>Eukaryota</taxon>
        <taxon>Viridiplantae</taxon>
        <taxon>Streptophyta</taxon>
        <taxon>Embryophyta</taxon>
        <taxon>Tracheophyta</taxon>
        <taxon>Spermatophyta</taxon>
        <taxon>Magnoliopsida</taxon>
        <taxon>Liliopsida</taxon>
        <taxon>Zingiberales</taxon>
        <taxon>Zingiberaceae</taxon>
        <taxon>Zingiber</taxon>
    </lineage>
</organism>
<proteinExistence type="inferred from homology"/>
<dbReference type="PANTHER" id="PTHR13581">
    <property type="entry name" value="MRG-BINDING PROTEIN"/>
    <property type="match status" value="1"/>
</dbReference>
<keyword evidence="4" id="KW-0805">Transcription regulation</keyword>
<keyword evidence="3" id="KW-0156">Chromatin regulator</keyword>
<evidence type="ECO:0000256" key="6">
    <source>
        <dbReference type="ARBA" id="ARBA00023242"/>
    </source>
</evidence>
<dbReference type="GO" id="GO:0005634">
    <property type="term" value="C:nucleus"/>
    <property type="evidence" value="ECO:0007669"/>
    <property type="project" value="UniProtKB-SubCell"/>
</dbReference>
<comment type="subcellular location">
    <subcellularLocation>
        <location evidence="1">Nucleus</location>
    </subcellularLocation>
</comment>
<evidence type="ECO:0000313" key="7">
    <source>
        <dbReference type="EMBL" id="KAG6488819.1"/>
    </source>
</evidence>
<dbReference type="GO" id="GO:0006325">
    <property type="term" value="P:chromatin organization"/>
    <property type="evidence" value="ECO:0007669"/>
    <property type="project" value="UniProtKB-KW"/>
</dbReference>
<keyword evidence="6" id="KW-0539">Nucleus</keyword>
<evidence type="ECO:0000256" key="4">
    <source>
        <dbReference type="ARBA" id="ARBA00023015"/>
    </source>
</evidence>
<sequence>MLMTWFHEEKSQIELELRLLEALEMYPPSQLQGFHHHFILYGLMEYLMKSFDRQFTSEEILQLLDRFYNLEAMVRRIPFSLSISL</sequence>
<name>A0A8J5FJU3_ZINOF</name>
<evidence type="ECO:0000256" key="2">
    <source>
        <dbReference type="ARBA" id="ARBA00007117"/>
    </source>
</evidence>
<keyword evidence="8" id="KW-1185">Reference proteome</keyword>
<dbReference type="GO" id="GO:0006357">
    <property type="term" value="P:regulation of transcription by RNA polymerase II"/>
    <property type="evidence" value="ECO:0007669"/>
    <property type="project" value="TreeGrafter"/>
</dbReference>
<comment type="caution">
    <text evidence="7">The sequence shown here is derived from an EMBL/GenBank/DDBJ whole genome shotgun (WGS) entry which is preliminary data.</text>
</comment>
<accession>A0A8J5FJU3</accession>
<evidence type="ECO:0000256" key="5">
    <source>
        <dbReference type="ARBA" id="ARBA00023163"/>
    </source>
</evidence>